<reference evidence="5 6" key="1">
    <citation type="submission" date="2021-04" db="EMBL/GenBank/DDBJ databases">
        <title>Paenibacillus sp. DLE-14 whole genome sequence.</title>
        <authorList>
            <person name="Ham Y.J."/>
        </authorList>
    </citation>
    <scope>NUCLEOTIDE SEQUENCE [LARGE SCALE GENOMIC DNA]</scope>
    <source>
        <strain evidence="5 6">DLE-14</strain>
    </source>
</reference>
<dbReference type="SMART" id="SM00342">
    <property type="entry name" value="HTH_ARAC"/>
    <property type="match status" value="1"/>
</dbReference>
<evidence type="ECO:0000256" key="3">
    <source>
        <dbReference type="ARBA" id="ARBA00023163"/>
    </source>
</evidence>
<dbReference type="PANTHER" id="PTHR43280:SF2">
    <property type="entry name" value="HTH-TYPE TRANSCRIPTIONAL REGULATOR EXSA"/>
    <property type="match status" value="1"/>
</dbReference>
<gene>
    <name evidence="5" type="ORF">I8J30_02180</name>
</gene>
<name>A0ABS5C672_9BACL</name>
<dbReference type="PROSITE" id="PS01124">
    <property type="entry name" value="HTH_ARAC_FAMILY_2"/>
    <property type="match status" value="1"/>
</dbReference>
<dbReference type="EMBL" id="JAGKSP010000001">
    <property type="protein sequence ID" value="MBP3961502.1"/>
    <property type="molecule type" value="Genomic_DNA"/>
</dbReference>
<dbReference type="InterPro" id="IPR018060">
    <property type="entry name" value="HTH_AraC"/>
</dbReference>
<evidence type="ECO:0000313" key="5">
    <source>
        <dbReference type="EMBL" id="MBP3961502.1"/>
    </source>
</evidence>
<evidence type="ECO:0000256" key="1">
    <source>
        <dbReference type="ARBA" id="ARBA00023015"/>
    </source>
</evidence>
<dbReference type="Pfam" id="PF12833">
    <property type="entry name" value="HTH_18"/>
    <property type="match status" value="1"/>
</dbReference>
<dbReference type="Gene3D" id="1.10.10.60">
    <property type="entry name" value="Homeodomain-like"/>
    <property type="match status" value="2"/>
</dbReference>
<dbReference type="PROSITE" id="PS00041">
    <property type="entry name" value="HTH_ARAC_FAMILY_1"/>
    <property type="match status" value="1"/>
</dbReference>
<evidence type="ECO:0000313" key="6">
    <source>
        <dbReference type="Proteomes" id="UP000673394"/>
    </source>
</evidence>
<evidence type="ECO:0000259" key="4">
    <source>
        <dbReference type="PROSITE" id="PS01124"/>
    </source>
</evidence>
<proteinExistence type="predicted"/>
<keyword evidence="3" id="KW-0804">Transcription</keyword>
<keyword evidence="6" id="KW-1185">Reference proteome</keyword>
<protein>
    <submittedName>
        <fullName evidence="5">Helix-turn-helix transcriptional regulator</fullName>
    </submittedName>
</protein>
<feature type="domain" description="HTH araC/xylS-type" evidence="4">
    <location>
        <begin position="143"/>
        <end position="242"/>
    </location>
</feature>
<dbReference type="InterPro" id="IPR009057">
    <property type="entry name" value="Homeodomain-like_sf"/>
</dbReference>
<dbReference type="RefSeq" id="WP_210654975.1">
    <property type="nucleotide sequence ID" value="NZ_JAGKSP010000001.1"/>
</dbReference>
<dbReference type="PANTHER" id="PTHR43280">
    <property type="entry name" value="ARAC-FAMILY TRANSCRIPTIONAL REGULATOR"/>
    <property type="match status" value="1"/>
</dbReference>
<dbReference type="SUPFAM" id="SSF46689">
    <property type="entry name" value="Homeodomain-like"/>
    <property type="match status" value="1"/>
</dbReference>
<keyword evidence="2" id="KW-0238">DNA-binding</keyword>
<accession>A0ABS5C672</accession>
<evidence type="ECO:0000256" key="2">
    <source>
        <dbReference type="ARBA" id="ARBA00023125"/>
    </source>
</evidence>
<dbReference type="Proteomes" id="UP000673394">
    <property type="component" value="Unassembled WGS sequence"/>
</dbReference>
<dbReference type="SUPFAM" id="SSF101447">
    <property type="entry name" value="Formin homology 2 domain (FH2 domain)"/>
    <property type="match status" value="1"/>
</dbReference>
<dbReference type="InterPro" id="IPR018062">
    <property type="entry name" value="HTH_AraC-typ_CS"/>
</dbReference>
<dbReference type="InterPro" id="IPR020449">
    <property type="entry name" value="Tscrpt_reg_AraC-type_HTH"/>
</dbReference>
<keyword evidence="1" id="KW-0805">Transcription regulation</keyword>
<organism evidence="5 6">
    <name type="scientific">Paenibacillus lignilyticus</name>
    <dbReference type="NCBI Taxonomy" id="1172615"/>
    <lineage>
        <taxon>Bacteria</taxon>
        <taxon>Bacillati</taxon>
        <taxon>Bacillota</taxon>
        <taxon>Bacilli</taxon>
        <taxon>Bacillales</taxon>
        <taxon>Paenibacillaceae</taxon>
        <taxon>Paenibacillus</taxon>
    </lineage>
</organism>
<sequence>MERSNERFKSGRGRIFFLEAQSEAAADYIYPEEQERAVLAALRLGHQEECISHLEQFVKHLVPYSYSESRLALTHFMINLGKTVRQIRHDYSEPHLWSLTHIEMQLDSIETIDNVMEWLHSVIASVLETNQNAKSNRHSKLMNDIRAIVESNIGNVNLSSKFVADALGMSVPYLRPLFKEIMNQSLSDYITGLRLEEVKRQLVETNRTVEDISRNAGFSALNSFYAIFKKNYGITPAQYRKENQPIRDDIRSLGS</sequence>
<dbReference type="PRINTS" id="PR00032">
    <property type="entry name" value="HTHARAC"/>
</dbReference>
<comment type="caution">
    <text evidence="5">The sequence shown here is derived from an EMBL/GenBank/DDBJ whole genome shotgun (WGS) entry which is preliminary data.</text>
</comment>